<dbReference type="PROSITE" id="PS00583">
    <property type="entry name" value="PFKB_KINASES_1"/>
    <property type="match status" value="1"/>
</dbReference>
<dbReference type="InterPro" id="IPR001387">
    <property type="entry name" value="Cro/C1-type_HTH"/>
</dbReference>
<dbReference type="Proteomes" id="UP001549099">
    <property type="component" value="Unassembled WGS sequence"/>
</dbReference>
<evidence type="ECO:0000259" key="3">
    <source>
        <dbReference type="PROSITE" id="PS50943"/>
    </source>
</evidence>
<dbReference type="InterPro" id="IPR036388">
    <property type="entry name" value="WH-like_DNA-bd_sf"/>
</dbReference>
<keyword evidence="1" id="KW-0808">Transferase</keyword>
<evidence type="ECO:0000256" key="2">
    <source>
        <dbReference type="ARBA" id="ARBA00022777"/>
    </source>
</evidence>
<dbReference type="SMART" id="SM00419">
    <property type="entry name" value="HTH_CRP"/>
    <property type="match status" value="1"/>
</dbReference>
<gene>
    <name evidence="4" type="ORF">ABID49_000310</name>
</gene>
<keyword evidence="2 4" id="KW-0418">Kinase</keyword>
<accession>A0ABV2G8G5</accession>
<dbReference type="CDD" id="cd01941">
    <property type="entry name" value="YeiC_kinase_like"/>
    <property type="match status" value="1"/>
</dbReference>
<dbReference type="PANTHER" id="PTHR10584:SF166">
    <property type="entry name" value="RIBOKINASE"/>
    <property type="match status" value="1"/>
</dbReference>
<dbReference type="PANTHER" id="PTHR10584">
    <property type="entry name" value="SUGAR KINASE"/>
    <property type="match status" value="1"/>
</dbReference>
<keyword evidence="5" id="KW-1185">Reference proteome</keyword>
<evidence type="ECO:0000313" key="5">
    <source>
        <dbReference type="Proteomes" id="UP001549099"/>
    </source>
</evidence>
<evidence type="ECO:0000313" key="4">
    <source>
        <dbReference type="EMBL" id="MET3574434.1"/>
    </source>
</evidence>
<dbReference type="PROSITE" id="PS50943">
    <property type="entry name" value="HTH_CROC1"/>
    <property type="match status" value="1"/>
</dbReference>
<dbReference type="RefSeq" id="WP_354194594.1">
    <property type="nucleotide sequence ID" value="NZ_JBEPLW010000001.1"/>
</dbReference>
<comment type="caution">
    <text evidence="4">The sequence shown here is derived from an EMBL/GenBank/DDBJ whole genome shotgun (WGS) entry which is preliminary data.</text>
</comment>
<dbReference type="CDD" id="cd00093">
    <property type="entry name" value="HTH_XRE"/>
    <property type="match status" value="1"/>
</dbReference>
<dbReference type="Pfam" id="PF00294">
    <property type="entry name" value="PfkB"/>
    <property type="match status" value="1"/>
</dbReference>
<sequence>MTDKESAIVGLLRQNPYLTQQEMAEQLGMSRPALANLISGLTRRGIIKGRAYVLAEENRVTVIGGANVDRKFHLKAPVQAGTSNPATVSVSIGGVARNVAENLGRLGHPVSLLTVAGRDADWQRIEEASAGHIDLSHAALLPGRTTGSYSAVLNPDGEMAVALADMAVYDDLTPDYIDAHRAALAGSALIVIDLNCPADTVRHVQRIARENRIPLAVVPVSSPKMDRMPDSLDGVSWFICNRDEAETYTGIPVRDDASWREAVRILLNKGCGSVAVTAGPGGVMAGEQGGEVRRFPAVADVRVEDVTGAGDAFVSGVLHGHLAGRPFEESIRLGLVNAAKTLGSLHTVRPELTEDQLKSETEELQ</sequence>
<dbReference type="Pfam" id="PF13412">
    <property type="entry name" value="HTH_24"/>
    <property type="match status" value="1"/>
</dbReference>
<dbReference type="InterPro" id="IPR002173">
    <property type="entry name" value="Carboh/pur_kinase_PfkB_CS"/>
</dbReference>
<dbReference type="InterPro" id="IPR029056">
    <property type="entry name" value="Ribokinase-like"/>
</dbReference>
<dbReference type="SUPFAM" id="SSF53613">
    <property type="entry name" value="Ribokinase-like"/>
    <property type="match status" value="1"/>
</dbReference>
<dbReference type="Gene3D" id="1.10.10.10">
    <property type="entry name" value="Winged helix-like DNA-binding domain superfamily/Winged helix DNA-binding domain"/>
    <property type="match status" value="1"/>
</dbReference>
<protein>
    <submittedName>
        <fullName evidence="4">Sugar/nucleoside kinase (Ribokinase family)/DNA-binding CsgD family transcriptional regulator</fullName>
    </submittedName>
</protein>
<dbReference type="InterPro" id="IPR012318">
    <property type="entry name" value="HTH_CRP"/>
</dbReference>
<dbReference type="Gene3D" id="3.40.1190.20">
    <property type="match status" value="1"/>
</dbReference>
<dbReference type="GO" id="GO:0016301">
    <property type="term" value="F:kinase activity"/>
    <property type="evidence" value="ECO:0007669"/>
    <property type="project" value="UniProtKB-KW"/>
</dbReference>
<dbReference type="SUPFAM" id="SSF46785">
    <property type="entry name" value="Winged helix' DNA-binding domain"/>
    <property type="match status" value="1"/>
</dbReference>
<evidence type="ECO:0000256" key="1">
    <source>
        <dbReference type="ARBA" id="ARBA00022679"/>
    </source>
</evidence>
<dbReference type="EMBL" id="JBEPLW010000001">
    <property type="protein sequence ID" value="MET3574434.1"/>
    <property type="molecule type" value="Genomic_DNA"/>
</dbReference>
<proteinExistence type="predicted"/>
<organism evidence="4 5">
    <name type="scientific">Bhargavaea ullalensis</name>
    <dbReference type="NCBI Taxonomy" id="1265685"/>
    <lineage>
        <taxon>Bacteria</taxon>
        <taxon>Bacillati</taxon>
        <taxon>Bacillota</taxon>
        <taxon>Bacilli</taxon>
        <taxon>Bacillales</taxon>
        <taxon>Caryophanaceae</taxon>
        <taxon>Bhargavaea</taxon>
    </lineage>
</organism>
<reference evidence="4 5" key="1">
    <citation type="submission" date="2024-06" db="EMBL/GenBank/DDBJ databases">
        <title>Genomic Encyclopedia of Type Strains, Phase IV (KMG-IV): sequencing the most valuable type-strain genomes for metagenomic binning, comparative biology and taxonomic classification.</title>
        <authorList>
            <person name="Goeker M."/>
        </authorList>
    </citation>
    <scope>NUCLEOTIDE SEQUENCE [LARGE SCALE GENOMIC DNA]</scope>
    <source>
        <strain evidence="4 5">DSM 26128</strain>
    </source>
</reference>
<dbReference type="InterPro" id="IPR011611">
    <property type="entry name" value="PfkB_dom"/>
</dbReference>
<dbReference type="InterPro" id="IPR036390">
    <property type="entry name" value="WH_DNA-bd_sf"/>
</dbReference>
<dbReference type="PROSITE" id="PS00584">
    <property type="entry name" value="PFKB_KINASES_2"/>
    <property type="match status" value="1"/>
</dbReference>
<name>A0ABV2G8G5_9BACL</name>
<feature type="domain" description="HTH cro/C1-type" evidence="3">
    <location>
        <begin position="12"/>
        <end position="43"/>
    </location>
</feature>